<sequence length="60" mass="6119">MVFRVLPVTGFINLICEAHIPAPALGAPNSLSDWSSLRNASAISAASSLSSSPAASTISY</sequence>
<keyword evidence="2" id="KW-1185">Reference proteome</keyword>
<proteinExistence type="predicted"/>
<dbReference type="Proteomes" id="UP001152320">
    <property type="component" value="Chromosome 5"/>
</dbReference>
<dbReference type="AlphaFoldDB" id="A0A9Q1CAZ1"/>
<evidence type="ECO:0000313" key="2">
    <source>
        <dbReference type="Proteomes" id="UP001152320"/>
    </source>
</evidence>
<protein>
    <submittedName>
        <fullName evidence="1">Uncharacterized protein</fullName>
    </submittedName>
</protein>
<comment type="caution">
    <text evidence="1">The sequence shown here is derived from an EMBL/GenBank/DDBJ whole genome shotgun (WGS) entry which is preliminary data.</text>
</comment>
<organism evidence="1 2">
    <name type="scientific">Holothuria leucospilota</name>
    <name type="common">Black long sea cucumber</name>
    <name type="synonym">Mertensiothuria leucospilota</name>
    <dbReference type="NCBI Taxonomy" id="206669"/>
    <lineage>
        <taxon>Eukaryota</taxon>
        <taxon>Metazoa</taxon>
        <taxon>Echinodermata</taxon>
        <taxon>Eleutherozoa</taxon>
        <taxon>Echinozoa</taxon>
        <taxon>Holothuroidea</taxon>
        <taxon>Aspidochirotacea</taxon>
        <taxon>Aspidochirotida</taxon>
        <taxon>Holothuriidae</taxon>
        <taxon>Holothuria</taxon>
    </lineage>
</organism>
<name>A0A9Q1CAZ1_HOLLE</name>
<reference evidence="1" key="1">
    <citation type="submission" date="2021-10" db="EMBL/GenBank/DDBJ databases">
        <title>Tropical sea cucumber genome reveals ecological adaptation and Cuvierian tubules defense mechanism.</title>
        <authorList>
            <person name="Chen T."/>
        </authorList>
    </citation>
    <scope>NUCLEOTIDE SEQUENCE</scope>
    <source>
        <strain evidence="1">Nanhai2018</strain>
        <tissue evidence="1">Muscle</tissue>
    </source>
</reference>
<gene>
    <name evidence="1" type="ORF">HOLleu_13395</name>
</gene>
<dbReference type="EMBL" id="JAIZAY010000005">
    <property type="protein sequence ID" value="KAJ8042363.1"/>
    <property type="molecule type" value="Genomic_DNA"/>
</dbReference>
<evidence type="ECO:0000313" key="1">
    <source>
        <dbReference type="EMBL" id="KAJ8042363.1"/>
    </source>
</evidence>
<accession>A0A9Q1CAZ1</accession>